<dbReference type="EMBL" id="JANBVO010000019">
    <property type="protein sequence ID" value="KAJ9143508.1"/>
    <property type="molecule type" value="Genomic_DNA"/>
</dbReference>
<name>A0AA38RQJ9_9PEZI</name>
<protein>
    <submittedName>
        <fullName evidence="1">Uncharacterized protein</fullName>
    </submittedName>
</protein>
<evidence type="ECO:0000313" key="1">
    <source>
        <dbReference type="EMBL" id="KAJ9143508.1"/>
    </source>
</evidence>
<comment type="caution">
    <text evidence="1">The sequence shown here is derived from an EMBL/GenBank/DDBJ whole genome shotgun (WGS) entry which is preliminary data.</text>
</comment>
<dbReference type="AlphaFoldDB" id="A0AA38RQJ9"/>
<reference evidence="1" key="1">
    <citation type="submission" date="2022-07" db="EMBL/GenBank/DDBJ databases">
        <title>Fungi with potential for degradation of polypropylene.</title>
        <authorList>
            <person name="Gostincar C."/>
        </authorList>
    </citation>
    <scope>NUCLEOTIDE SEQUENCE</scope>
    <source>
        <strain evidence="1">EXF-13308</strain>
    </source>
</reference>
<dbReference type="Proteomes" id="UP001174694">
    <property type="component" value="Unassembled WGS sequence"/>
</dbReference>
<dbReference type="InterPro" id="IPR053204">
    <property type="entry name" value="Oxopyrrolidines_Biosynth-assoc"/>
</dbReference>
<gene>
    <name evidence="1" type="ORF">NKR23_g6621</name>
</gene>
<dbReference type="PANTHER" id="PTHR38797">
    <property type="entry name" value="NUCLEAR PORE COMPLEX PROTEIN NUP85-RELATED"/>
    <property type="match status" value="1"/>
</dbReference>
<proteinExistence type="predicted"/>
<evidence type="ECO:0000313" key="2">
    <source>
        <dbReference type="Proteomes" id="UP001174694"/>
    </source>
</evidence>
<accession>A0AA38RQJ9</accession>
<sequence>MASLKLTVEEFSEDPEQQAVDQRAFRVLRDYLQPDSETSLGAASTSILNILPENDPKELSILSLSELCIELAEQIPYSHPSQMKLVRLLQQVAQSPKVVTCSIPLRRLGECLRDNLQTPDEENLAAWVNFHSFVAKVESLVWPARVKPTWAIWAMRDAFEDDKYYPSDAVRDTYVLGAAQYVLFRGQDLVQRIACPGIVSDEDERHWSPGPRYSGPASLDLARWRYWRDGFKAAAASGTASDEIKSLAGKTVALMDALQEAMPGLD</sequence>
<dbReference type="PANTHER" id="PTHR38797:SF4">
    <property type="entry name" value="NUCLEAR PORE COMPLEX PROTEIN NUP85"/>
    <property type="match status" value="1"/>
</dbReference>
<dbReference type="Pfam" id="PF12311">
    <property type="entry name" value="DUF3632"/>
    <property type="match status" value="1"/>
</dbReference>
<keyword evidence="2" id="KW-1185">Reference proteome</keyword>
<organism evidence="1 2">
    <name type="scientific">Pleurostoma richardsiae</name>
    <dbReference type="NCBI Taxonomy" id="41990"/>
    <lineage>
        <taxon>Eukaryota</taxon>
        <taxon>Fungi</taxon>
        <taxon>Dikarya</taxon>
        <taxon>Ascomycota</taxon>
        <taxon>Pezizomycotina</taxon>
        <taxon>Sordariomycetes</taxon>
        <taxon>Sordariomycetidae</taxon>
        <taxon>Calosphaeriales</taxon>
        <taxon>Pleurostomataceae</taxon>
        <taxon>Pleurostoma</taxon>
    </lineage>
</organism>
<dbReference type="InterPro" id="IPR022085">
    <property type="entry name" value="OpdG"/>
</dbReference>